<feature type="transmembrane region" description="Helical" evidence="1">
    <location>
        <begin position="213"/>
        <end position="235"/>
    </location>
</feature>
<name>A0ABW1TZ74_9BURK</name>
<accession>A0ABW1TZ74</accession>
<dbReference type="EMBL" id="JBHSRS010000079">
    <property type="protein sequence ID" value="MFC6282573.1"/>
    <property type="molecule type" value="Genomic_DNA"/>
</dbReference>
<reference evidence="3" key="1">
    <citation type="journal article" date="2019" name="Int. J. Syst. Evol. Microbiol.">
        <title>The Global Catalogue of Microorganisms (GCM) 10K type strain sequencing project: providing services to taxonomists for standard genome sequencing and annotation.</title>
        <authorList>
            <consortium name="The Broad Institute Genomics Platform"/>
            <consortium name="The Broad Institute Genome Sequencing Center for Infectious Disease"/>
            <person name="Wu L."/>
            <person name="Ma J."/>
        </authorList>
    </citation>
    <scope>NUCLEOTIDE SEQUENCE [LARGE SCALE GENOMIC DNA]</scope>
    <source>
        <strain evidence="3">CCUG 39402</strain>
    </source>
</reference>
<keyword evidence="1" id="KW-0812">Transmembrane</keyword>
<feature type="transmembrane region" description="Helical" evidence="1">
    <location>
        <begin position="52"/>
        <end position="69"/>
    </location>
</feature>
<feature type="transmembrane region" description="Helical" evidence="1">
    <location>
        <begin position="174"/>
        <end position="193"/>
    </location>
</feature>
<keyword evidence="1" id="KW-1133">Transmembrane helix</keyword>
<comment type="caution">
    <text evidence="2">The sequence shown here is derived from an EMBL/GenBank/DDBJ whole genome shotgun (WGS) entry which is preliminary data.</text>
</comment>
<evidence type="ECO:0000313" key="3">
    <source>
        <dbReference type="Proteomes" id="UP001596270"/>
    </source>
</evidence>
<evidence type="ECO:0000256" key="1">
    <source>
        <dbReference type="SAM" id="Phobius"/>
    </source>
</evidence>
<dbReference type="Proteomes" id="UP001596270">
    <property type="component" value="Unassembled WGS sequence"/>
</dbReference>
<proteinExistence type="predicted"/>
<feature type="transmembrane region" description="Helical" evidence="1">
    <location>
        <begin position="27"/>
        <end position="46"/>
    </location>
</feature>
<sequence length="276" mass="30580">MKAALMNGDWLSKLALVLDPYERRARLTPAFLCLSPLIVMAAAMYLPQLRALAVLSSVIGGIGLVYLLADVARSMGKRHEKALWNGWGGSPSTQALRHRDDMLDAPTTARYHQFLAKKINNPFPTVQEEATDPAAADGIYSAGCGWLRENTRDTKKFSLLFHANVTYGFRRNGYGLRWIGFLISLLIIAWVVIRRGVFQLPQRISAAPNLEAIFSADEVVTLLFAVVMLLMWLFYFSESRVREAGDSYALRLVSACDALMPKSAPRQAPASKKASS</sequence>
<protein>
    <submittedName>
        <fullName evidence="2">Uncharacterized protein</fullName>
    </submittedName>
</protein>
<organism evidence="2 3">
    <name type="scientific">Polaromonas aquatica</name>
    <dbReference type="NCBI Taxonomy" id="332657"/>
    <lineage>
        <taxon>Bacteria</taxon>
        <taxon>Pseudomonadati</taxon>
        <taxon>Pseudomonadota</taxon>
        <taxon>Betaproteobacteria</taxon>
        <taxon>Burkholderiales</taxon>
        <taxon>Comamonadaceae</taxon>
        <taxon>Polaromonas</taxon>
    </lineage>
</organism>
<dbReference type="RefSeq" id="WP_371439373.1">
    <property type="nucleotide sequence ID" value="NZ_JBHSRS010000079.1"/>
</dbReference>
<evidence type="ECO:0000313" key="2">
    <source>
        <dbReference type="EMBL" id="MFC6282573.1"/>
    </source>
</evidence>
<keyword evidence="3" id="KW-1185">Reference proteome</keyword>
<gene>
    <name evidence="2" type="ORF">ACFQND_15210</name>
</gene>
<keyword evidence="1" id="KW-0472">Membrane</keyword>